<evidence type="ECO:0000313" key="10">
    <source>
        <dbReference type="EMBL" id="MYM19610.1"/>
    </source>
</evidence>
<dbReference type="NCBIfam" id="TIGR00017">
    <property type="entry name" value="cmk"/>
    <property type="match status" value="1"/>
</dbReference>
<dbReference type="GO" id="GO:0005524">
    <property type="term" value="F:ATP binding"/>
    <property type="evidence" value="ECO:0007669"/>
    <property type="project" value="UniProtKB-UniRule"/>
</dbReference>
<dbReference type="GO" id="GO:0005737">
    <property type="term" value="C:cytoplasm"/>
    <property type="evidence" value="ECO:0007669"/>
    <property type="project" value="UniProtKB-SubCell"/>
</dbReference>
<dbReference type="Pfam" id="PF02224">
    <property type="entry name" value="Cytidylate_kin"/>
    <property type="match status" value="1"/>
</dbReference>
<evidence type="ECO:0000256" key="8">
    <source>
        <dbReference type="HAMAP-Rule" id="MF_00238"/>
    </source>
</evidence>
<dbReference type="Proteomes" id="UP000469215">
    <property type="component" value="Unassembled WGS sequence"/>
</dbReference>
<protein>
    <recommendedName>
        <fullName evidence="8">Cytidylate kinase</fullName>
        <shortName evidence="8">CK</shortName>
        <ecNumber evidence="8">2.7.4.25</ecNumber>
    </recommendedName>
    <alternativeName>
        <fullName evidence="8">Cytidine monophosphate kinase</fullName>
        <shortName evidence="8">CMP kinase</shortName>
    </alternativeName>
</protein>
<dbReference type="GO" id="GO:0036431">
    <property type="term" value="F:dCMP kinase activity"/>
    <property type="evidence" value="ECO:0007669"/>
    <property type="project" value="InterPro"/>
</dbReference>
<evidence type="ECO:0000256" key="4">
    <source>
        <dbReference type="ARBA" id="ARBA00022777"/>
    </source>
</evidence>
<name>A0A6N9H6C7_9MICO</name>
<keyword evidence="4 8" id="KW-0418">Kinase</keyword>
<dbReference type="InterPro" id="IPR027417">
    <property type="entry name" value="P-loop_NTPase"/>
</dbReference>
<dbReference type="HAMAP" id="MF_00238">
    <property type="entry name" value="Cytidyl_kinase_type1"/>
    <property type="match status" value="1"/>
</dbReference>
<dbReference type="Gene3D" id="3.40.50.300">
    <property type="entry name" value="P-loop containing nucleotide triphosphate hydrolases"/>
    <property type="match status" value="1"/>
</dbReference>
<evidence type="ECO:0000256" key="2">
    <source>
        <dbReference type="ARBA" id="ARBA00022679"/>
    </source>
</evidence>
<dbReference type="EC" id="2.7.4.25" evidence="8"/>
<keyword evidence="5 8" id="KW-0067">ATP-binding</keyword>
<keyword evidence="3 8" id="KW-0547">Nucleotide-binding</keyword>
<evidence type="ECO:0000256" key="3">
    <source>
        <dbReference type="ARBA" id="ARBA00022741"/>
    </source>
</evidence>
<comment type="catalytic activity">
    <reaction evidence="7 8">
        <text>CMP + ATP = CDP + ADP</text>
        <dbReference type="Rhea" id="RHEA:11600"/>
        <dbReference type="ChEBI" id="CHEBI:30616"/>
        <dbReference type="ChEBI" id="CHEBI:58069"/>
        <dbReference type="ChEBI" id="CHEBI:60377"/>
        <dbReference type="ChEBI" id="CHEBI:456216"/>
        <dbReference type="EC" id="2.7.4.25"/>
    </reaction>
</comment>
<keyword evidence="2 8" id="KW-0808">Transferase</keyword>
<organism evidence="10 11">
    <name type="scientific">Brevibacterium rongguiense</name>
    <dbReference type="NCBI Taxonomy" id="2695267"/>
    <lineage>
        <taxon>Bacteria</taxon>
        <taxon>Bacillati</taxon>
        <taxon>Actinomycetota</taxon>
        <taxon>Actinomycetes</taxon>
        <taxon>Micrococcales</taxon>
        <taxon>Brevibacteriaceae</taxon>
        <taxon>Brevibacterium</taxon>
    </lineage>
</organism>
<dbReference type="SUPFAM" id="SSF52540">
    <property type="entry name" value="P-loop containing nucleoside triphosphate hydrolases"/>
    <property type="match status" value="1"/>
</dbReference>
<proteinExistence type="inferred from homology"/>
<comment type="subcellular location">
    <subcellularLocation>
        <location evidence="8">Cytoplasm</location>
    </subcellularLocation>
</comment>
<feature type="domain" description="Cytidylate kinase" evidence="9">
    <location>
        <begin position="6"/>
        <end position="217"/>
    </location>
</feature>
<comment type="similarity">
    <text evidence="1 8">Belongs to the cytidylate kinase family. Type 1 subfamily.</text>
</comment>
<keyword evidence="8" id="KW-0963">Cytoplasm</keyword>
<evidence type="ECO:0000313" key="11">
    <source>
        <dbReference type="Proteomes" id="UP000469215"/>
    </source>
</evidence>
<evidence type="ECO:0000256" key="1">
    <source>
        <dbReference type="ARBA" id="ARBA00009427"/>
    </source>
</evidence>
<dbReference type="InterPro" id="IPR011994">
    <property type="entry name" value="Cytidylate_kinase_dom"/>
</dbReference>
<dbReference type="EMBL" id="WWEQ01000020">
    <property type="protein sequence ID" value="MYM19610.1"/>
    <property type="molecule type" value="Genomic_DNA"/>
</dbReference>
<comment type="catalytic activity">
    <reaction evidence="6 8">
        <text>dCMP + ATP = dCDP + ADP</text>
        <dbReference type="Rhea" id="RHEA:25094"/>
        <dbReference type="ChEBI" id="CHEBI:30616"/>
        <dbReference type="ChEBI" id="CHEBI:57566"/>
        <dbReference type="ChEBI" id="CHEBI:58593"/>
        <dbReference type="ChEBI" id="CHEBI:456216"/>
        <dbReference type="EC" id="2.7.4.25"/>
    </reaction>
</comment>
<dbReference type="RefSeq" id="WP_160953039.1">
    <property type="nucleotide sequence ID" value="NZ_WWEQ01000020.1"/>
</dbReference>
<comment type="caution">
    <text evidence="10">The sequence shown here is derived from an EMBL/GenBank/DDBJ whole genome shotgun (WGS) entry which is preliminary data.</text>
</comment>
<sequence>MTATVIAIDGPSGVGKSSVSKETARRLGFGYLDTGAMYRAMAWLAHQRGVGDPGDVVELVRGAELEISTDPDAFAIEVDGIDVTDDIRDPEVAQFVQTVSAVPEARSELIERQREIIAAASPGIVVEGRDITTVVAPQAPVRILMTADEAVRIARRAAELHGAADAAHVDSTRAQISDRDARDAQTTNFTTAADGVVTLDTTHIGFDESVAAVLELIGDRT</sequence>
<reference evidence="10 11" key="1">
    <citation type="submission" date="2020-01" db="EMBL/GenBank/DDBJ databases">
        <authorList>
            <person name="Deng T."/>
        </authorList>
    </citation>
    <scope>NUCLEOTIDE SEQUENCE [LARGE SCALE GENOMIC DNA]</scope>
    <source>
        <strain evidence="10 11">5221</strain>
    </source>
</reference>
<gene>
    <name evidence="8 10" type="primary">cmk</name>
    <name evidence="10" type="ORF">GSY69_06395</name>
</gene>
<evidence type="ECO:0000256" key="6">
    <source>
        <dbReference type="ARBA" id="ARBA00047615"/>
    </source>
</evidence>
<dbReference type="CDD" id="cd02020">
    <property type="entry name" value="CMPK"/>
    <property type="match status" value="1"/>
</dbReference>
<evidence type="ECO:0000256" key="5">
    <source>
        <dbReference type="ARBA" id="ARBA00022840"/>
    </source>
</evidence>
<dbReference type="InterPro" id="IPR003136">
    <property type="entry name" value="Cytidylate_kin"/>
</dbReference>
<accession>A0A6N9H6C7</accession>
<evidence type="ECO:0000259" key="9">
    <source>
        <dbReference type="Pfam" id="PF02224"/>
    </source>
</evidence>
<keyword evidence="11" id="KW-1185">Reference proteome</keyword>
<evidence type="ECO:0000256" key="7">
    <source>
        <dbReference type="ARBA" id="ARBA00048478"/>
    </source>
</evidence>
<feature type="binding site" evidence="8">
    <location>
        <begin position="10"/>
        <end position="18"/>
    </location>
    <ligand>
        <name>ATP</name>
        <dbReference type="ChEBI" id="CHEBI:30616"/>
    </ligand>
</feature>
<dbReference type="AlphaFoldDB" id="A0A6N9H6C7"/>
<dbReference type="GO" id="GO:0006220">
    <property type="term" value="P:pyrimidine nucleotide metabolic process"/>
    <property type="evidence" value="ECO:0007669"/>
    <property type="project" value="UniProtKB-UniRule"/>
</dbReference>